<dbReference type="Gene3D" id="6.10.10.120">
    <property type="entry name" value="Antitoxin ParD1-like"/>
    <property type="match status" value="1"/>
</dbReference>
<organism evidence="5 6">
    <name type="scientific">Candidatus Methylobacter oryzae</name>
    <dbReference type="NCBI Taxonomy" id="2497749"/>
    <lineage>
        <taxon>Bacteria</taxon>
        <taxon>Pseudomonadati</taxon>
        <taxon>Pseudomonadota</taxon>
        <taxon>Gammaproteobacteria</taxon>
        <taxon>Methylococcales</taxon>
        <taxon>Methylococcaceae</taxon>
        <taxon>Methylobacter</taxon>
    </lineage>
</organism>
<dbReference type="InterPro" id="IPR038296">
    <property type="entry name" value="ParD_sf"/>
</dbReference>
<protein>
    <recommendedName>
        <fullName evidence="2">Antitoxin ParD</fullName>
    </recommendedName>
</protein>
<gene>
    <name evidence="5" type="ORF">EKO24_009410</name>
</gene>
<dbReference type="SUPFAM" id="SSF47598">
    <property type="entry name" value="Ribbon-helix-helix"/>
    <property type="match status" value="1"/>
</dbReference>
<dbReference type="NCBIfam" id="TIGR02606">
    <property type="entry name" value="antidote_CC2985"/>
    <property type="match status" value="1"/>
</dbReference>
<evidence type="ECO:0000313" key="5">
    <source>
        <dbReference type="EMBL" id="TRW95902.1"/>
    </source>
</evidence>
<dbReference type="InterPro" id="IPR010985">
    <property type="entry name" value="Ribbon_hlx_hlx"/>
</dbReference>
<comment type="function">
    <text evidence="4">Antitoxin component of a type II toxin-antitoxin (TA) system. Neutralizes the effect of toxin ParE.</text>
</comment>
<dbReference type="Proteomes" id="UP000733744">
    <property type="component" value="Unassembled WGS sequence"/>
</dbReference>
<dbReference type="Pfam" id="PF03693">
    <property type="entry name" value="ParD_antitoxin"/>
    <property type="match status" value="1"/>
</dbReference>
<evidence type="ECO:0000256" key="3">
    <source>
        <dbReference type="ARBA" id="ARBA00022649"/>
    </source>
</evidence>
<evidence type="ECO:0000313" key="6">
    <source>
        <dbReference type="Proteomes" id="UP000733744"/>
    </source>
</evidence>
<dbReference type="PANTHER" id="PTHR36582">
    <property type="entry name" value="ANTITOXIN PARD"/>
    <property type="match status" value="1"/>
</dbReference>
<reference evidence="5 6" key="1">
    <citation type="journal article" date="2019" name="Antonie Van Leeuwenhoek">
        <title>Description of 'Ca. Methylobacter oryzae' KRF1, a novel species from the environmentally important Methylobacter clade 2.</title>
        <authorList>
            <person name="Khatri K."/>
            <person name="Mohite J.A."/>
            <person name="Pandit P.S."/>
            <person name="Bahulikar R."/>
            <person name="Rahalkar M.C."/>
        </authorList>
    </citation>
    <scope>NUCLEOTIDE SEQUENCE [LARGE SCALE GENOMIC DNA]</scope>
    <source>
        <strain evidence="5 6">KRF1</strain>
    </source>
</reference>
<name>A0ABY3CB44_9GAMM</name>
<dbReference type="PANTHER" id="PTHR36582:SF2">
    <property type="entry name" value="ANTITOXIN PARD"/>
    <property type="match status" value="1"/>
</dbReference>
<evidence type="ECO:0000256" key="4">
    <source>
        <dbReference type="ARBA" id="ARBA00037106"/>
    </source>
</evidence>
<sequence>MSMQRKIITITDQMESWVKSQVDSGKYENDSEYFQDLLRRDQEKREAETRLRFMFDEAESSGISDRTPQEIWKEAEARFAEKNG</sequence>
<keyword evidence="6" id="KW-1185">Reference proteome</keyword>
<proteinExistence type="inferred from homology"/>
<comment type="similarity">
    <text evidence="1">Belongs to the ParD antitoxin family.</text>
</comment>
<dbReference type="EMBL" id="RYFG02000086">
    <property type="protein sequence ID" value="TRW95902.1"/>
    <property type="molecule type" value="Genomic_DNA"/>
</dbReference>
<dbReference type="InterPro" id="IPR022789">
    <property type="entry name" value="ParD"/>
</dbReference>
<evidence type="ECO:0000256" key="1">
    <source>
        <dbReference type="ARBA" id="ARBA00008580"/>
    </source>
</evidence>
<keyword evidence="3" id="KW-1277">Toxin-antitoxin system</keyword>
<accession>A0ABY3CB44</accession>
<comment type="caution">
    <text evidence="5">The sequence shown here is derived from an EMBL/GenBank/DDBJ whole genome shotgun (WGS) entry which is preliminary data.</text>
</comment>
<evidence type="ECO:0000256" key="2">
    <source>
        <dbReference type="ARBA" id="ARBA00017940"/>
    </source>
</evidence>